<protein>
    <recommendedName>
        <fullName evidence="8">Amino acid permease/ SLC12A domain-containing protein</fullName>
    </recommendedName>
</protein>
<dbReference type="InterPro" id="IPR004841">
    <property type="entry name" value="AA-permease/SLC12A_dom"/>
</dbReference>
<feature type="transmembrane region" description="Helical" evidence="7">
    <location>
        <begin position="368"/>
        <end position="391"/>
    </location>
</feature>
<dbReference type="Pfam" id="PF00324">
    <property type="entry name" value="AA_permease"/>
    <property type="match status" value="2"/>
</dbReference>
<dbReference type="PANTHER" id="PTHR43341:SF39">
    <property type="entry name" value="AMINO ACID TRANSPORTER (EUROFUNG)-RELATED"/>
    <property type="match status" value="1"/>
</dbReference>
<evidence type="ECO:0000256" key="7">
    <source>
        <dbReference type="SAM" id="Phobius"/>
    </source>
</evidence>
<keyword evidence="5 7" id="KW-1133">Transmembrane helix</keyword>
<keyword evidence="4" id="KW-0029">Amino-acid transport</keyword>
<dbReference type="InterPro" id="IPR050524">
    <property type="entry name" value="APC_YAT"/>
</dbReference>
<feature type="transmembrane region" description="Helical" evidence="7">
    <location>
        <begin position="436"/>
        <end position="458"/>
    </location>
</feature>
<feature type="transmembrane region" description="Helical" evidence="7">
    <location>
        <begin position="164"/>
        <end position="186"/>
    </location>
</feature>
<dbReference type="STRING" id="1182545.A0A072PSS8"/>
<dbReference type="OrthoDB" id="3900342at2759"/>
<organism evidence="9 10">
    <name type="scientific">Exophiala aquamarina CBS 119918</name>
    <dbReference type="NCBI Taxonomy" id="1182545"/>
    <lineage>
        <taxon>Eukaryota</taxon>
        <taxon>Fungi</taxon>
        <taxon>Dikarya</taxon>
        <taxon>Ascomycota</taxon>
        <taxon>Pezizomycotina</taxon>
        <taxon>Eurotiomycetes</taxon>
        <taxon>Chaetothyriomycetidae</taxon>
        <taxon>Chaetothyriales</taxon>
        <taxon>Herpotrichiellaceae</taxon>
        <taxon>Exophiala</taxon>
    </lineage>
</organism>
<evidence type="ECO:0000259" key="8">
    <source>
        <dbReference type="Pfam" id="PF00324"/>
    </source>
</evidence>
<dbReference type="Proteomes" id="UP000027920">
    <property type="component" value="Unassembled WGS sequence"/>
</dbReference>
<dbReference type="InterPro" id="IPR004840">
    <property type="entry name" value="Amino_acid_permease_CS"/>
</dbReference>
<dbReference type="GO" id="GO:0015171">
    <property type="term" value="F:amino acid transmembrane transporter activity"/>
    <property type="evidence" value="ECO:0007669"/>
    <property type="project" value="TreeGrafter"/>
</dbReference>
<keyword evidence="3 7" id="KW-0812">Transmembrane</keyword>
<evidence type="ECO:0000313" key="10">
    <source>
        <dbReference type="Proteomes" id="UP000027920"/>
    </source>
</evidence>
<accession>A0A072PSS8</accession>
<dbReference type="EMBL" id="AMGV01000001">
    <property type="protein sequence ID" value="KEF63159.1"/>
    <property type="molecule type" value="Genomic_DNA"/>
</dbReference>
<dbReference type="RefSeq" id="XP_013265749.1">
    <property type="nucleotide sequence ID" value="XM_013410295.1"/>
</dbReference>
<feature type="domain" description="Amino acid permease/ SLC12A" evidence="8">
    <location>
        <begin position="55"/>
        <end position="366"/>
    </location>
</feature>
<feature type="transmembrane region" description="Helical" evidence="7">
    <location>
        <begin position="245"/>
        <end position="266"/>
    </location>
</feature>
<feature type="transmembrane region" description="Helical" evidence="7">
    <location>
        <begin position="464"/>
        <end position="482"/>
    </location>
</feature>
<feature type="transmembrane region" description="Helical" evidence="7">
    <location>
        <begin position="343"/>
        <end position="361"/>
    </location>
</feature>
<keyword evidence="6 7" id="KW-0472">Membrane</keyword>
<reference evidence="9 10" key="1">
    <citation type="submission" date="2013-03" db="EMBL/GenBank/DDBJ databases">
        <title>The Genome Sequence of Exophiala aquamarina CBS 119918.</title>
        <authorList>
            <consortium name="The Broad Institute Genomics Platform"/>
            <person name="Cuomo C."/>
            <person name="de Hoog S."/>
            <person name="Gorbushina A."/>
            <person name="Walker B."/>
            <person name="Young S.K."/>
            <person name="Zeng Q."/>
            <person name="Gargeya S."/>
            <person name="Fitzgerald M."/>
            <person name="Haas B."/>
            <person name="Abouelleil A."/>
            <person name="Allen A.W."/>
            <person name="Alvarado L."/>
            <person name="Arachchi H.M."/>
            <person name="Berlin A.M."/>
            <person name="Chapman S.B."/>
            <person name="Gainer-Dewar J."/>
            <person name="Goldberg J."/>
            <person name="Griggs A."/>
            <person name="Gujja S."/>
            <person name="Hansen M."/>
            <person name="Howarth C."/>
            <person name="Imamovic A."/>
            <person name="Ireland A."/>
            <person name="Larimer J."/>
            <person name="McCowan C."/>
            <person name="Murphy C."/>
            <person name="Pearson M."/>
            <person name="Poon T.W."/>
            <person name="Priest M."/>
            <person name="Roberts A."/>
            <person name="Saif S."/>
            <person name="Shea T."/>
            <person name="Sisk P."/>
            <person name="Sykes S."/>
            <person name="Wortman J."/>
            <person name="Nusbaum C."/>
            <person name="Birren B."/>
        </authorList>
    </citation>
    <scope>NUCLEOTIDE SEQUENCE [LARGE SCALE GENOMIC DNA]</scope>
    <source>
        <strain evidence="9 10">CBS 119918</strain>
    </source>
</reference>
<name>A0A072PSS8_9EURO</name>
<evidence type="ECO:0000256" key="5">
    <source>
        <dbReference type="ARBA" id="ARBA00022989"/>
    </source>
</evidence>
<dbReference type="PANTHER" id="PTHR43341">
    <property type="entry name" value="AMINO ACID PERMEASE"/>
    <property type="match status" value="1"/>
</dbReference>
<sequence>MSGKTTPDVEQISVIATPQAIEVSGINIQEATELYGDAEAARSYGYVARRLKARHVQFMGLGGSIGTALFLGIGRALAATGPLSMFLGFAITGVAIWGMMQCLGEMATWLPVPGALPNFACRYVDKALGFAVGWNGWYGYVIGICIEIAAAALIIGYWNTDINVAVWISIIIAGLVFLNILAVSIYGEAEFWFASLKLATIIGLLILALVIDLGGAPNHDRIGFRYWKDPGAMNTFIVEGHTGRFLGLLFAMIMAAYTYAGVESVVVAAGEAEDPRRNLPKAVRRVFWRLLFFYVLGSLAVGVLVPFNDTDLLTALATNAPGAASSPWVIAIKRAGIPVLPSIINAVILSSACSAGNAFLYNGSRVGLTALVTPLTYLSCAAGPAKVFIWLANLGTLVALSSWITICVTYLRFYEALKSQVVDRDQLPFKSPFQPYLAWSTLIYFSILTLLNGFYSFTPWNVETFLSTYIGIPIFFGLFLFWKLLKKTKLVNPAEADLWTGKAAIDAEVWPISAPQNLVEKVWAWIA</sequence>
<feature type="transmembrane region" description="Helical" evidence="7">
    <location>
        <begin position="58"/>
        <end position="77"/>
    </location>
</feature>
<feature type="transmembrane region" description="Helical" evidence="7">
    <location>
        <begin position="137"/>
        <end position="158"/>
    </location>
</feature>
<feature type="domain" description="Amino acid permease/ SLC12A" evidence="8">
    <location>
        <begin position="368"/>
        <end position="489"/>
    </location>
</feature>
<dbReference type="VEuPathDB" id="FungiDB:A1O9_01135"/>
<comment type="caution">
    <text evidence="9">The sequence shown here is derived from an EMBL/GenBank/DDBJ whole genome shotgun (WGS) entry which is preliminary data.</text>
</comment>
<dbReference type="Gene3D" id="1.20.1740.10">
    <property type="entry name" value="Amino acid/polyamine transporter I"/>
    <property type="match status" value="1"/>
</dbReference>
<dbReference type="GO" id="GO:0016020">
    <property type="term" value="C:membrane"/>
    <property type="evidence" value="ECO:0007669"/>
    <property type="project" value="UniProtKB-SubCell"/>
</dbReference>
<feature type="transmembrane region" description="Helical" evidence="7">
    <location>
        <begin position="286"/>
        <end position="307"/>
    </location>
</feature>
<evidence type="ECO:0000256" key="4">
    <source>
        <dbReference type="ARBA" id="ARBA00022970"/>
    </source>
</evidence>
<keyword evidence="10" id="KW-1185">Reference proteome</keyword>
<feature type="transmembrane region" description="Helical" evidence="7">
    <location>
        <begin position="397"/>
        <end position="415"/>
    </location>
</feature>
<evidence type="ECO:0000256" key="6">
    <source>
        <dbReference type="ARBA" id="ARBA00023136"/>
    </source>
</evidence>
<dbReference type="GeneID" id="25276083"/>
<keyword evidence="2" id="KW-0813">Transport</keyword>
<dbReference type="HOGENOM" id="CLU_007946_12_1_1"/>
<comment type="subcellular location">
    <subcellularLocation>
        <location evidence="1">Membrane</location>
        <topology evidence="1">Multi-pass membrane protein</topology>
    </subcellularLocation>
</comment>
<evidence type="ECO:0000313" key="9">
    <source>
        <dbReference type="EMBL" id="KEF63159.1"/>
    </source>
</evidence>
<dbReference type="PROSITE" id="PS00218">
    <property type="entry name" value="AMINO_ACID_PERMEASE_1"/>
    <property type="match status" value="1"/>
</dbReference>
<proteinExistence type="predicted"/>
<evidence type="ECO:0000256" key="1">
    <source>
        <dbReference type="ARBA" id="ARBA00004141"/>
    </source>
</evidence>
<evidence type="ECO:0000256" key="3">
    <source>
        <dbReference type="ARBA" id="ARBA00022692"/>
    </source>
</evidence>
<dbReference type="PIRSF" id="PIRSF006060">
    <property type="entry name" value="AA_transporter"/>
    <property type="match status" value="1"/>
</dbReference>
<feature type="transmembrane region" description="Helical" evidence="7">
    <location>
        <begin position="198"/>
        <end position="216"/>
    </location>
</feature>
<dbReference type="AlphaFoldDB" id="A0A072PSS8"/>
<gene>
    <name evidence="9" type="ORF">A1O9_01135</name>
</gene>
<evidence type="ECO:0000256" key="2">
    <source>
        <dbReference type="ARBA" id="ARBA00022448"/>
    </source>
</evidence>